<dbReference type="PROSITE" id="PS00383">
    <property type="entry name" value="TYR_PHOSPHATASE_1"/>
    <property type="match status" value="1"/>
</dbReference>
<dbReference type="SUPFAM" id="SSF52799">
    <property type="entry name" value="(Phosphotyrosine protein) phosphatases II"/>
    <property type="match status" value="1"/>
</dbReference>
<evidence type="ECO:0000256" key="3">
    <source>
        <dbReference type="SAM" id="MobiDB-lite"/>
    </source>
</evidence>
<evidence type="ECO:0000259" key="5">
    <source>
        <dbReference type="PROSITE" id="PS50056"/>
    </source>
</evidence>
<dbReference type="InterPro" id="IPR000387">
    <property type="entry name" value="Tyr_Pase_dom"/>
</dbReference>
<dbReference type="InterPro" id="IPR000340">
    <property type="entry name" value="Dual-sp_phosphatase_cat-dom"/>
</dbReference>
<feature type="region of interest" description="Disordered" evidence="3">
    <location>
        <begin position="1"/>
        <end position="55"/>
    </location>
</feature>
<feature type="domain" description="Tyrosine-protein phosphatase" evidence="4">
    <location>
        <begin position="146"/>
        <end position="288"/>
    </location>
</feature>
<keyword evidence="2" id="KW-0904">Protein phosphatase</keyword>
<dbReference type="Proteomes" id="UP000708148">
    <property type="component" value="Unassembled WGS sequence"/>
</dbReference>
<evidence type="ECO:0000256" key="1">
    <source>
        <dbReference type="ARBA" id="ARBA00022801"/>
    </source>
</evidence>
<dbReference type="Gene3D" id="3.90.190.10">
    <property type="entry name" value="Protein tyrosine phosphatase superfamily"/>
    <property type="match status" value="1"/>
</dbReference>
<dbReference type="SUPFAM" id="SSF55753">
    <property type="entry name" value="Actin depolymerizing proteins"/>
    <property type="match status" value="1"/>
</dbReference>
<evidence type="ECO:0000313" key="6">
    <source>
        <dbReference type="EMBL" id="CAD7705406.1"/>
    </source>
</evidence>
<dbReference type="SMART" id="SM00195">
    <property type="entry name" value="DSPc"/>
    <property type="match status" value="1"/>
</dbReference>
<evidence type="ECO:0000313" key="7">
    <source>
        <dbReference type="Proteomes" id="UP000708148"/>
    </source>
</evidence>
<feature type="compositionally biased region" description="Pro residues" evidence="3">
    <location>
        <begin position="458"/>
        <end position="470"/>
    </location>
</feature>
<dbReference type="PROSITE" id="PS50054">
    <property type="entry name" value="TYR_PHOSPHATASE_DUAL"/>
    <property type="match status" value="1"/>
</dbReference>
<protein>
    <submittedName>
        <fullName evidence="6">Uncharacterized protein</fullName>
    </submittedName>
</protein>
<feature type="compositionally biased region" description="Low complexity" evidence="3">
    <location>
        <begin position="112"/>
        <end position="123"/>
    </location>
</feature>
<feature type="region of interest" description="Disordered" evidence="3">
    <location>
        <begin position="418"/>
        <end position="470"/>
    </location>
</feature>
<dbReference type="Pfam" id="PF00782">
    <property type="entry name" value="DSPc"/>
    <property type="match status" value="1"/>
</dbReference>
<dbReference type="InterPro" id="IPR029006">
    <property type="entry name" value="ADF-H/Gelsolin-like_dom_sf"/>
</dbReference>
<evidence type="ECO:0000256" key="2">
    <source>
        <dbReference type="ARBA" id="ARBA00022912"/>
    </source>
</evidence>
<accession>A0A8S1JGQ6</accession>
<feature type="compositionally biased region" description="Basic and acidic residues" evidence="3">
    <location>
        <begin position="15"/>
        <end position="29"/>
    </location>
</feature>
<gene>
    <name evidence="6" type="ORF">OSTQU699_LOCUS10761</name>
</gene>
<keyword evidence="1" id="KW-0378">Hydrolase</keyword>
<feature type="region of interest" description="Disordered" evidence="3">
    <location>
        <begin position="80"/>
        <end position="136"/>
    </location>
</feature>
<name>A0A8S1JGQ6_9CHLO</name>
<feature type="domain" description="Tyrosine specific protein phosphatases" evidence="5">
    <location>
        <begin position="209"/>
        <end position="266"/>
    </location>
</feature>
<dbReference type="InterPro" id="IPR016130">
    <property type="entry name" value="Tyr_Pase_AS"/>
</dbReference>
<dbReference type="PROSITE" id="PS50056">
    <property type="entry name" value="TYR_PHOSPHATASE_2"/>
    <property type="match status" value="1"/>
</dbReference>
<dbReference type="EMBL" id="CAJHUC010003120">
    <property type="protein sequence ID" value="CAD7705406.1"/>
    <property type="molecule type" value="Genomic_DNA"/>
</dbReference>
<reference evidence="6" key="1">
    <citation type="submission" date="2020-12" db="EMBL/GenBank/DDBJ databases">
        <authorList>
            <person name="Iha C."/>
        </authorList>
    </citation>
    <scope>NUCLEOTIDE SEQUENCE</scope>
</reference>
<keyword evidence="7" id="KW-1185">Reference proteome</keyword>
<dbReference type="InterPro" id="IPR020422">
    <property type="entry name" value="TYR_PHOSPHATASE_DUAL_dom"/>
</dbReference>
<dbReference type="Gene3D" id="3.40.20.10">
    <property type="entry name" value="Severin"/>
    <property type="match status" value="1"/>
</dbReference>
<dbReference type="OrthoDB" id="165342at2759"/>
<dbReference type="AlphaFoldDB" id="A0A8S1JGQ6"/>
<organism evidence="6 7">
    <name type="scientific">Ostreobium quekettii</name>
    <dbReference type="NCBI Taxonomy" id="121088"/>
    <lineage>
        <taxon>Eukaryota</taxon>
        <taxon>Viridiplantae</taxon>
        <taxon>Chlorophyta</taxon>
        <taxon>core chlorophytes</taxon>
        <taxon>Ulvophyceae</taxon>
        <taxon>TCBD clade</taxon>
        <taxon>Bryopsidales</taxon>
        <taxon>Ostreobineae</taxon>
        <taxon>Ostreobiaceae</taxon>
        <taxon>Ostreobium</taxon>
    </lineage>
</organism>
<dbReference type="CDD" id="cd14498">
    <property type="entry name" value="DSP"/>
    <property type="match status" value="1"/>
</dbReference>
<dbReference type="PANTHER" id="PTHR46381:SF2">
    <property type="entry name" value="MAP KINASE PHOSPHATASE"/>
    <property type="match status" value="1"/>
</dbReference>
<dbReference type="InterPro" id="IPR029021">
    <property type="entry name" value="Prot-tyrosine_phosphatase-like"/>
</dbReference>
<dbReference type="PANTHER" id="PTHR46381">
    <property type="entry name" value="MKPA PROTEIN"/>
    <property type="match status" value="1"/>
</dbReference>
<feature type="region of interest" description="Disordered" evidence="3">
    <location>
        <begin position="372"/>
        <end position="398"/>
    </location>
</feature>
<evidence type="ECO:0000259" key="4">
    <source>
        <dbReference type="PROSITE" id="PS50054"/>
    </source>
</evidence>
<proteinExistence type="predicted"/>
<comment type="caution">
    <text evidence="6">The sequence shown here is derived from an EMBL/GenBank/DDBJ whole genome shotgun (WGS) entry which is preliminary data.</text>
</comment>
<dbReference type="GO" id="GO:0004721">
    <property type="term" value="F:phosphoprotein phosphatase activity"/>
    <property type="evidence" value="ECO:0007669"/>
    <property type="project" value="UniProtKB-KW"/>
</dbReference>
<sequence>MHRPVGPPEADSDPAGERGEGPEEKERASGIEMPGRGGAAGHDAPSPSQDSAAVGQVQVQALPLFKQNFLASRGARAVSYRDPEIGGGEGRGVPPRLPGIPSRSRDGGQRQESLLPLELSSVSRRLDGPPTETEARRRRLKHYELQCTHTFEHMHIGGHMVAKSREILRGAGITHVINCVRFEYDNYFQDEMKYLGLYLQDWGQEDIYCVFYDAFDFIEAAREGGGKVFIHCSQGVSRSAAITIAYIMWRTDRHVEVVLDQMKQVRAVVEPNIGFYFQLIAWDKRRKTIMDKCNIYRAAPLSKLMSSIVVAKNIPKTGDPNEQHCLDPRGAFIVHCPQRLYVWIGDQCPEAFLRAARKFALQLGKYENAPKATEVRQGEEDSELASALGFPPNDASGLVRQRDEFTPEFERYHRALAPKLASGDEPPLPPMAGVRRNIGRRAQSDVLSLLGEDRHGRQPPPGPSVFGVPP</sequence>